<evidence type="ECO:0000256" key="1">
    <source>
        <dbReference type="SAM" id="MobiDB-lite"/>
    </source>
</evidence>
<reference evidence="2 3" key="1">
    <citation type="submission" date="2021-05" db="EMBL/GenBank/DDBJ databases">
        <title>Genome Assembly of Synthetic Allotetraploid Brassica napus Reveals Homoeologous Exchanges between Subgenomes.</title>
        <authorList>
            <person name="Davis J.T."/>
        </authorList>
    </citation>
    <scope>NUCLEOTIDE SEQUENCE [LARGE SCALE GENOMIC DNA]</scope>
    <source>
        <strain evidence="3">cv. Da-Ae</strain>
        <tissue evidence="2">Seedling</tissue>
    </source>
</reference>
<dbReference type="EMBL" id="JAGKQM010000013">
    <property type="protein sequence ID" value="KAH0894304.1"/>
    <property type="molecule type" value="Genomic_DNA"/>
</dbReference>
<protein>
    <submittedName>
        <fullName evidence="2">Uncharacterized protein</fullName>
    </submittedName>
</protein>
<comment type="caution">
    <text evidence="2">The sequence shown here is derived from an EMBL/GenBank/DDBJ whole genome shotgun (WGS) entry which is preliminary data.</text>
</comment>
<name>A0ABQ8AP14_BRANA</name>
<sequence>FRNKCASLNVSLLLVFFDFEEIRRGEIYEIEPTKGASFVMDEMCMVMCGAWVCGSDGKWEFVVDKTNMERIIPVHEAMTIHDLEGRVFAEFKKAETSFNVALSYWPPDSKALATGIKTPQSSSQAIVRLVSRTLNLFATFDNVGYATAAADCDGFETPRCSTNQRKTSAKRKAVDLSSVGSKTNFINFDDFQLVEEVEKFEERLRSESNRTGGGDCSGWSDCIDSDYSGPEEIDERDVRPRGYDVEFWEPLIVSDKGGSNSVEVVFNDKEANGVAKVEEGSRSDRTYSNSTFDRMVHPVWESSGGGSNAKGENPMDDFAPIGDLRDEDIPEDVKNKMLMPPLTKRPPGRRRTKRFPSTGEMPVDWVLEIVISIIYERVCLISAGGARWKDTTGLIALDVNATDGVSKNHLGYGCGLHASGWAVGCCGYMGVGVDMMELGCDSFDEGLLWL</sequence>
<dbReference type="Proteomes" id="UP000824890">
    <property type="component" value="Unassembled WGS sequence"/>
</dbReference>
<evidence type="ECO:0000313" key="2">
    <source>
        <dbReference type="EMBL" id="KAH0894304.1"/>
    </source>
</evidence>
<gene>
    <name evidence="2" type="ORF">HID58_056733</name>
</gene>
<organism evidence="2 3">
    <name type="scientific">Brassica napus</name>
    <name type="common">Rape</name>
    <dbReference type="NCBI Taxonomy" id="3708"/>
    <lineage>
        <taxon>Eukaryota</taxon>
        <taxon>Viridiplantae</taxon>
        <taxon>Streptophyta</taxon>
        <taxon>Embryophyta</taxon>
        <taxon>Tracheophyta</taxon>
        <taxon>Spermatophyta</taxon>
        <taxon>Magnoliopsida</taxon>
        <taxon>eudicotyledons</taxon>
        <taxon>Gunneridae</taxon>
        <taxon>Pentapetalae</taxon>
        <taxon>rosids</taxon>
        <taxon>malvids</taxon>
        <taxon>Brassicales</taxon>
        <taxon>Brassicaceae</taxon>
        <taxon>Brassiceae</taxon>
        <taxon>Brassica</taxon>
    </lineage>
</organism>
<proteinExistence type="predicted"/>
<accession>A0ABQ8AP14</accession>
<feature type="non-terminal residue" evidence="2">
    <location>
        <position position="1"/>
    </location>
</feature>
<evidence type="ECO:0000313" key="3">
    <source>
        <dbReference type="Proteomes" id="UP000824890"/>
    </source>
</evidence>
<feature type="region of interest" description="Disordered" evidence="1">
    <location>
        <begin position="337"/>
        <end position="356"/>
    </location>
</feature>
<keyword evidence="3" id="KW-1185">Reference proteome</keyword>
<feature type="non-terminal residue" evidence="2">
    <location>
        <position position="450"/>
    </location>
</feature>